<sequence length="108" mass="12063">MGLEIGLSVVEVEGGALSVINKSQSNGLDRSEIGAYIKDIQQLKRGFQRCWFKHTPRMENRVAHALATEERRTELPLEKWLKLDEEAKEKGELGKGSKVKTPSGTVID</sequence>
<dbReference type="Gene3D" id="3.30.420.10">
    <property type="entry name" value="Ribonuclease H-like superfamily/Ribonuclease H"/>
    <property type="match status" value="1"/>
</dbReference>
<reference evidence="3 4" key="1">
    <citation type="journal article" date="2019" name="Genome Biol. Evol.">
        <title>Insights into the evolution of the New World diploid cottons (Gossypium, subgenus Houzingenia) based on genome sequencing.</title>
        <authorList>
            <person name="Grover C.E."/>
            <person name="Arick M.A. 2nd"/>
            <person name="Thrash A."/>
            <person name="Conover J.L."/>
            <person name="Sanders W.S."/>
            <person name="Peterson D.G."/>
            <person name="Frelichowski J.E."/>
            <person name="Scheffler J.A."/>
            <person name="Scheffler B.E."/>
            <person name="Wendel J.F."/>
        </authorList>
    </citation>
    <scope>NUCLEOTIDE SEQUENCE [LARGE SCALE GENOMIC DNA]</scope>
    <source>
        <strain evidence="3">8</strain>
        <tissue evidence="3">Leaf</tissue>
    </source>
</reference>
<keyword evidence="4" id="KW-1185">Reference proteome</keyword>
<dbReference type="Proteomes" id="UP000593568">
    <property type="component" value="Unassembled WGS sequence"/>
</dbReference>
<feature type="region of interest" description="Disordered" evidence="1">
    <location>
        <begin position="89"/>
        <end position="108"/>
    </location>
</feature>
<dbReference type="InterPro" id="IPR002156">
    <property type="entry name" value="RNaseH_domain"/>
</dbReference>
<dbReference type="GO" id="GO:0003676">
    <property type="term" value="F:nucleic acid binding"/>
    <property type="evidence" value="ECO:0007669"/>
    <property type="project" value="InterPro"/>
</dbReference>
<organism evidence="3 4">
    <name type="scientific">Gossypium trilobum</name>
    <dbReference type="NCBI Taxonomy" id="34281"/>
    <lineage>
        <taxon>Eukaryota</taxon>
        <taxon>Viridiplantae</taxon>
        <taxon>Streptophyta</taxon>
        <taxon>Embryophyta</taxon>
        <taxon>Tracheophyta</taxon>
        <taxon>Spermatophyta</taxon>
        <taxon>Magnoliopsida</taxon>
        <taxon>eudicotyledons</taxon>
        <taxon>Gunneridae</taxon>
        <taxon>Pentapetalae</taxon>
        <taxon>rosids</taxon>
        <taxon>malvids</taxon>
        <taxon>Malvales</taxon>
        <taxon>Malvaceae</taxon>
        <taxon>Malvoideae</taxon>
        <taxon>Gossypium</taxon>
    </lineage>
</organism>
<accession>A0A7J9FBM6</accession>
<dbReference type="Pfam" id="PF13456">
    <property type="entry name" value="RVT_3"/>
    <property type="match status" value="1"/>
</dbReference>
<dbReference type="InterPro" id="IPR036397">
    <property type="entry name" value="RNaseH_sf"/>
</dbReference>
<evidence type="ECO:0000313" key="3">
    <source>
        <dbReference type="EMBL" id="MBA0782713.1"/>
    </source>
</evidence>
<dbReference type="AlphaFoldDB" id="A0A7J9FBM6"/>
<evidence type="ECO:0000256" key="1">
    <source>
        <dbReference type="SAM" id="MobiDB-lite"/>
    </source>
</evidence>
<dbReference type="GO" id="GO:0004523">
    <property type="term" value="F:RNA-DNA hybrid ribonuclease activity"/>
    <property type="evidence" value="ECO:0007669"/>
    <property type="project" value="InterPro"/>
</dbReference>
<evidence type="ECO:0000259" key="2">
    <source>
        <dbReference type="Pfam" id="PF13456"/>
    </source>
</evidence>
<protein>
    <recommendedName>
        <fullName evidence="2">RNase H type-1 domain-containing protein</fullName>
    </recommendedName>
</protein>
<gene>
    <name evidence="3" type="ORF">Gotri_000551</name>
</gene>
<dbReference type="EMBL" id="JABEZW010000013">
    <property type="protein sequence ID" value="MBA0782713.1"/>
    <property type="molecule type" value="Genomic_DNA"/>
</dbReference>
<proteinExistence type="predicted"/>
<comment type="caution">
    <text evidence="3">The sequence shown here is derived from an EMBL/GenBank/DDBJ whole genome shotgun (WGS) entry which is preliminary data.</text>
</comment>
<name>A0A7J9FBM6_9ROSI</name>
<feature type="domain" description="RNase H type-1" evidence="2">
    <location>
        <begin position="4"/>
        <end position="68"/>
    </location>
</feature>
<evidence type="ECO:0000313" key="4">
    <source>
        <dbReference type="Proteomes" id="UP000593568"/>
    </source>
</evidence>